<accession>A0A8S5NJ47</accession>
<organism evidence="1">
    <name type="scientific">Siphoviridae sp. cttFh17</name>
    <dbReference type="NCBI Taxonomy" id="2826491"/>
    <lineage>
        <taxon>Viruses</taxon>
        <taxon>Duplodnaviria</taxon>
        <taxon>Heunggongvirae</taxon>
        <taxon>Uroviricota</taxon>
        <taxon>Caudoviricetes</taxon>
    </lineage>
</organism>
<dbReference type="EMBL" id="BK015176">
    <property type="protein sequence ID" value="DAD94367.1"/>
    <property type="molecule type" value="Genomic_DNA"/>
</dbReference>
<sequence length="99" mass="11364">MDNKNLRMNMIKIFGLGIKYANAGVVGDDFFYSNVFEDLFDDGDEPATVEQIIERLDNMSGSYIEEKRQTSRIASTIRRNNEVIELLQNKLPELSKIES</sequence>
<evidence type="ECO:0000313" key="1">
    <source>
        <dbReference type="EMBL" id="DAD94367.1"/>
    </source>
</evidence>
<name>A0A8S5NJ47_9CAUD</name>
<reference evidence="1" key="1">
    <citation type="journal article" date="2021" name="Proc. Natl. Acad. Sci. U.S.A.">
        <title>A Catalog of Tens of Thousands of Viruses from Human Metagenomes Reveals Hidden Associations with Chronic Diseases.</title>
        <authorList>
            <person name="Tisza M.J."/>
            <person name="Buck C.B."/>
        </authorList>
    </citation>
    <scope>NUCLEOTIDE SEQUENCE</scope>
    <source>
        <strain evidence="1">CttFh17</strain>
    </source>
</reference>
<protein>
    <submittedName>
        <fullName evidence="1">Uncharacterized protein</fullName>
    </submittedName>
</protein>
<proteinExistence type="predicted"/>